<reference evidence="1 2" key="1">
    <citation type="journal article" date="2021" name="Elife">
        <title>Chloroplast acquisition without the gene transfer in kleptoplastic sea slugs, Plakobranchus ocellatus.</title>
        <authorList>
            <person name="Maeda T."/>
            <person name="Takahashi S."/>
            <person name="Yoshida T."/>
            <person name="Shimamura S."/>
            <person name="Takaki Y."/>
            <person name="Nagai Y."/>
            <person name="Toyoda A."/>
            <person name="Suzuki Y."/>
            <person name="Arimoto A."/>
            <person name="Ishii H."/>
            <person name="Satoh N."/>
            <person name="Nishiyama T."/>
            <person name="Hasebe M."/>
            <person name="Maruyama T."/>
            <person name="Minagawa J."/>
            <person name="Obokata J."/>
            <person name="Shigenobu S."/>
        </authorList>
    </citation>
    <scope>NUCLEOTIDE SEQUENCE [LARGE SCALE GENOMIC DNA]</scope>
</reference>
<comment type="caution">
    <text evidence="1">The sequence shown here is derived from an EMBL/GenBank/DDBJ whole genome shotgun (WGS) entry which is preliminary data.</text>
</comment>
<dbReference type="Pfam" id="PF13365">
    <property type="entry name" value="Trypsin_2"/>
    <property type="match status" value="1"/>
</dbReference>
<evidence type="ECO:0008006" key="3">
    <source>
        <dbReference type="Google" id="ProtNLM"/>
    </source>
</evidence>
<evidence type="ECO:0000313" key="1">
    <source>
        <dbReference type="EMBL" id="GFO31962.1"/>
    </source>
</evidence>
<sequence length="417" mass="46160">MKYLITYDSIPYHLCHSQRKSSAVRAKSVDDTGLHLAMADLHTVPSGSPVEAKESACVPGLAAEEGFYDCQLLGSGPEAAESSNAWTKCEKNPGHANFIPISEFGFAQLPEKYRTQNIVDIVKTMATLTVKLVVRKATVGRPGGFCFSLREEVHVGSGWVIDVCKSDAPCTGCPDCIPREEEEEETAKDKENWYYIVLVTANHVVYTPDESEATEVQFFYDDKSCRKDKRMKSVHGTFILQSKTVQDWCVLSCTTHDVGLATVLKNNVEQLRDMVVTEAKRNDPCDSHSSSSPDEPDHFCIMVSHPHGQPKMVTMGELQQIDRGDKNKWGRRILSEESRLSFLESPISYTTHTCPGSSGAPVFMPTQREQRRKHSLYPLDLLEAAVIRTHSIGNISQGVGLSAGEAPMYVMPALTVT</sequence>
<name>A0AAV4CJT6_9GAST</name>
<dbReference type="Proteomes" id="UP000735302">
    <property type="component" value="Unassembled WGS sequence"/>
</dbReference>
<proteinExistence type="predicted"/>
<dbReference type="SUPFAM" id="SSF50494">
    <property type="entry name" value="Trypsin-like serine proteases"/>
    <property type="match status" value="1"/>
</dbReference>
<accession>A0AAV4CJT6</accession>
<keyword evidence="2" id="KW-1185">Reference proteome</keyword>
<gene>
    <name evidence="1" type="ORF">PoB_005846700</name>
</gene>
<organism evidence="1 2">
    <name type="scientific">Plakobranchus ocellatus</name>
    <dbReference type="NCBI Taxonomy" id="259542"/>
    <lineage>
        <taxon>Eukaryota</taxon>
        <taxon>Metazoa</taxon>
        <taxon>Spiralia</taxon>
        <taxon>Lophotrochozoa</taxon>
        <taxon>Mollusca</taxon>
        <taxon>Gastropoda</taxon>
        <taxon>Heterobranchia</taxon>
        <taxon>Euthyneura</taxon>
        <taxon>Panpulmonata</taxon>
        <taxon>Sacoglossa</taxon>
        <taxon>Placobranchoidea</taxon>
        <taxon>Plakobranchidae</taxon>
        <taxon>Plakobranchus</taxon>
    </lineage>
</organism>
<dbReference type="InterPro" id="IPR009003">
    <property type="entry name" value="Peptidase_S1_PA"/>
</dbReference>
<dbReference type="EMBL" id="BLXT01006498">
    <property type="protein sequence ID" value="GFO31962.1"/>
    <property type="molecule type" value="Genomic_DNA"/>
</dbReference>
<dbReference type="AlphaFoldDB" id="A0AAV4CJT6"/>
<protein>
    <recommendedName>
        <fullName evidence="3">Serine protease</fullName>
    </recommendedName>
</protein>
<evidence type="ECO:0000313" key="2">
    <source>
        <dbReference type="Proteomes" id="UP000735302"/>
    </source>
</evidence>